<gene>
    <name evidence="1" type="ORF">GCM10011585_16060</name>
</gene>
<protein>
    <submittedName>
        <fullName evidence="1">Uncharacterized protein</fullName>
    </submittedName>
</protein>
<dbReference type="AlphaFoldDB" id="A0A917HC09"/>
<proteinExistence type="predicted"/>
<dbReference type="EMBL" id="BMGT01000002">
    <property type="protein sequence ID" value="GGG74243.1"/>
    <property type="molecule type" value="Genomic_DNA"/>
</dbReference>
<sequence>MHNAGSFAENFNWAHTSATRSKNICIENAKRCAVEIAAGDLLNKLWHIDMGWAGAGTGSVKTIQAAVRLNHCSLRREWRMQVPEPLCDLWLLLE</sequence>
<reference evidence="1" key="2">
    <citation type="submission" date="2020-09" db="EMBL/GenBank/DDBJ databases">
        <authorList>
            <person name="Sun Q."/>
            <person name="Zhou Y."/>
        </authorList>
    </citation>
    <scope>NUCLEOTIDE SEQUENCE</scope>
    <source>
        <strain evidence="1">CGMCC 1.12997</strain>
    </source>
</reference>
<evidence type="ECO:0000313" key="1">
    <source>
        <dbReference type="EMBL" id="GGG74243.1"/>
    </source>
</evidence>
<reference evidence="1" key="1">
    <citation type="journal article" date="2014" name="Int. J. Syst. Evol. Microbiol.">
        <title>Complete genome sequence of Corynebacterium casei LMG S-19264T (=DSM 44701T), isolated from a smear-ripened cheese.</title>
        <authorList>
            <consortium name="US DOE Joint Genome Institute (JGI-PGF)"/>
            <person name="Walter F."/>
            <person name="Albersmeier A."/>
            <person name="Kalinowski J."/>
            <person name="Ruckert C."/>
        </authorList>
    </citation>
    <scope>NUCLEOTIDE SEQUENCE</scope>
    <source>
        <strain evidence="1">CGMCC 1.12997</strain>
    </source>
</reference>
<organism evidence="1 2">
    <name type="scientific">Edaphobacter dinghuensis</name>
    <dbReference type="NCBI Taxonomy" id="1560005"/>
    <lineage>
        <taxon>Bacteria</taxon>
        <taxon>Pseudomonadati</taxon>
        <taxon>Acidobacteriota</taxon>
        <taxon>Terriglobia</taxon>
        <taxon>Terriglobales</taxon>
        <taxon>Acidobacteriaceae</taxon>
        <taxon>Edaphobacter</taxon>
    </lineage>
</organism>
<accession>A0A917HC09</accession>
<name>A0A917HC09_9BACT</name>
<keyword evidence="2" id="KW-1185">Reference proteome</keyword>
<evidence type="ECO:0000313" key="2">
    <source>
        <dbReference type="Proteomes" id="UP000647241"/>
    </source>
</evidence>
<dbReference type="Proteomes" id="UP000647241">
    <property type="component" value="Unassembled WGS sequence"/>
</dbReference>
<comment type="caution">
    <text evidence="1">The sequence shown here is derived from an EMBL/GenBank/DDBJ whole genome shotgun (WGS) entry which is preliminary data.</text>
</comment>